<dbReference type="Pfam" id="PF02021">
    <property type="entry name" value="UPF0102"/>
    <property type="match status" value="1"/>
</dbReference>
<gene>
    <name evidence="3" type="ORF">PQG83_11850</name>
</gene>
<dbReference type="Proteomes" id="UP001302494">
    <property type="component" value="Chromosome"/>
</dbReference>
<dbReference type="PANTHER" id="PTHR34039">
    <property type="entry name" value="UPF0102 PROTEIN YRAN"/>
    <property type="match status" value="1"/>
</dbReference>
<dbReference type="GO" id="GO:0003676">
    <property type="term" value="F:nucleic acid binding"/>
    <property type="evidence" value="ECO:0007669"/>
    <property type="project" value="InterPro"/>
</dbReference>
<dbReference type="InterPro" id="IPR011335">
    <property type="entry name" value="Restrct_endonuc-II-like"/>
</dbReference>
<keyword evidence="4" id="KW-1185">Reference proteome</keyword>
<name>A0AA96GEX9_9BACT</name>
<dbReference type="RefSeq" id="WP_312741206.1">
    <property type="nucleotide sequence ID" value="NZ_CP116968.1"/>
</dbReference>
<dbReference type="SUPFAM" id="SSF52980">
    <property type="entry name" value="Restriction endonuclease-like"/>
    <property type="match status" value="1"/>
</dbReference>
<dbReference type="NCBIfam" id="NF009150">
    <property type="entry name" value="PRK12497.1-3"/>
    <property type="match status" value="1"/>
</dbReference>
<evidence type="ECO:0000313" key="4">
    <source>
        <dbReference type="Proteomes" id="UP001302494"/>
    </source>
</evidence>
<dbReference type="KEGG" id="nneo:PQG83_11850"/>
<dbReference type="NCBIfam" id="NF009154">
    <property type="entry name" value="PRK12497.3-3"/>
    <property type="match status" value="1"/>
</dbReference>
<dbReference type="NCBIfam" id="TIGR00252">
    <property type="entry name" value="YraN family protein"/>
    <property type="match status" value="1"/>
</dbReference>
<sequence>MSTPSHQFGRSAEEFAEEWLRKKGYRILERNLRVGGGELDLIAQQDDTLVFIEVKGRRTDQFGGAPYAIDARKKRQIIKLASYYLSQKGLSNQVCRFDVILIAGTPEGSPKLTHLEQAFEVSSSDWQW</sequence>
<evidence type="ECO:0000313" key="3">
    <source>
        <dbReference type="EMBL" id="WNM60456.1"/>
    </source>
</evidence>
<dbReference type="PANTHER" id="PTHR34039:SF1">
    <property type="entry name" value="UPF0102 PROTEIN YRAN"/>
    <property type="match status" value="1"/>
</dbReference>
<protein>
    <recommendedName>
        <fullName evidence="2">UPF0102 protein PQG83_11850</fullName>
    </recommendedName>
</protein>
<dbReference type="AlphaFoldDB" id="A0AA96GEX9"/>
<evidence type="ECO:0000256" key="2">
    <source>
        <dbReference type="HAMAP-Rule" id="MF_00048"/>
    </source>
</evidence>
<accession>A0AA96GEX9</accession>
<dbReference type="Gene3D" id="3.40.1350.10">
    <property type="match status" value="1"/>
</dbReference>
<dbReference type="CDD" id="cd20736">
    <property type="entry name" value="PoNe_Nuclease"/>
    <property type="match status" value="1"/>
</dbReference>
<dbReference type="InterPro" id="IPR011856">
    <property type="entry name" value="tRNA_endonuc-like_dom_sf"/>
</dbReference>
<proteinExistence type="inferred from homology"/>
<reference evidence="3 4" key="1">
    <citation type="submission" date="2023-01" db="EMBL/GenBank/DDBJ databases">
        <title>Cultivation and genomic characterization of new, ubiquitous marine nitrite-oxidizing bacteria from the Nitrospirales.</title>
        <authorList>
            <person name="Mueller A.J."/>
            <person name="Daebeler A."/>
            <person name="Herbold C.W."/>
            <person name="Kirkegaard R.H."/>
            <person name="Daims H."/>
        </authorList>
    </citation>
    <scope>NUCLEOTIDE SEQUENCE [LARGE SCALE GENOMIC DNA]</scope>
    <source>
        <strain evidence="3 4">DK</strain>
    </source>
</reference>
<organism evidence="3 4">
    <name type="scientific">Candidatus Nitrospira neomarina</name>
    <dbReference type="NCBI Taxonomy" id="3020899"/>
    <lineage>
        <taxon>Bacteria</taxon>
        <taxon>Pseudomonadati</taxon>
        <taxon>Nitrospirota</taxon>
        <taxon>Nitrospiria</taxon>
        <taxon>Nitrospirales</taxon>
        <taxon>Nitrospiraceae</taxon>
        <taxon>Nitrospira</taxon>
    </lineage>
</organism>
<evidence type="ECO:0000256" key="1">
    <source>
        <dbReference type="ARBA" id="ARBA00006738"/>
    </source>
</evidence>
<dbReference type="HAMAP" id="MF_00048">
    <property type="entry name" value="UPF0102"/>
    <property type="match status" value="1"/>
</dbReference>
<dbReference type="InterPro" id="IPR003509">
    <property type="entry name" value="UPF0102_YraN-like"/>
</dbReference>
<comment type="similarity">
    <text evidence="1 2">Belongs to the UPF0102 family.</text>
</comment>
<dbReference type="EMBL" id="CP116968">
    <property type="protein sequence ID" value="WNM60456.1"/>
    <property type="molecule type" value="Genomic_DNA"/>
</dbReference>